<comment type="caution">
    <text evidence="3">The sequence shown here is derived from an EMBL/GenBank/DDBJ whole genome shotgun (WGS) entry which is preliminary data.</text>
</comment>
<name>A0A0F8WPJ6_9EURO</name>
<dbReference type="OrthoDB" id="2968323at2759"/>
<dbReference type="PANTHER" id="PTHR41813">
    <property type="entry name" value="REGULATOR PAB1642, PUTATIVE (AFU_ORTHOLOGUE AFUA_3G11955)-RELATED"/>
    <property type="match status" value="1"/>
</dbReference>
<dbReference type="InterPro" id="IPR002575">
    <property type="entry name" value="Aminoglycoside_PTrfase"/>
</dbReference>
<evidence type="ECO:0008006" key="5">
    <source>
        <dbReference type="Google" id="ProtNLM"/>
    </source>
</evidence>
<dbReference type="GO" id="GO:0006772">
    <property type="term" value="P:thiamine metabolic process"/>
    <property type="evidence" value="ECO:0007669"/>
    <property type="project" value="UniProtKB-ARBA"/>
</dbReference>
<dbReference type="Gene3D" id="1.20.910.10">
    <property type="entry name" value="Heme oxygenase-like"/>
    <property type="match status" value="1"/>
</dbReference>
<gene>
    <name evidence="3" type="ORF">ARAM_005186</name>
</gene>
<evidence type="ECO:0000313" key="3">
    <source>
        <dbReference type="EMBL" id="KKK19615.1"/>
    </source>
</evidence>
<dbReference type="AlphaFoldDB" id="A0A0F8WPJ6"/>
<organism evidence="3 4">
    <name type="scientific">Aspergillus rambellii</name>
    <dbReference type="NCBI Taxonomy" id="308745"/>
    <lineage>
        <taxon>Eukaryota</taxon>
        <taxon>Fungi</taxon>
        <taxon>Dikarya</taxon>
        <taxon>Ascomycota</taxon>
        <taxon>Pezizomycotina</taxon>
        <taxon>Eurotiomycetes</taxon>
        <taxon>Eurotiomycetidae</taxon>
        <taxon>Eurotiales</taxon>
        <taxon>Aspergillaceae</taxon>
        <taxon>Aspergillus</taxon>
        <taxon>Aspergillus subgen. Nidulantes</taxon>
    </lineage>
</organism>
<evidence type="ECO:0000313" key="4">
    <source>
        <dbReference type="Proteomes" id="UP000034291"/>
    </source>
</evidence>
<dbReference type="Proteomes" id="UP000034291">
    <property type="component" value="Unassembled WGS sequence"/>
</dbReference>
<dbReference type="EMBL" id="JZBS01002191">
    <property type="protein sequence ID" value="KKK19615.1"/>
    <property type="molecule type" value="Genomic_DNA"/>
</dbReference>
<dbReference type="InterPro" id="IPR016084">
    <property type="entry name" value="Haem_Oase-like_multi-hlx"/>
</dbReference>
<dbReference type="PANTHER" id="PTHR41813:SF2">
    <property type="entry name" value="REGULATOR PAB1642, PUTATIVE (AFU_ORTHOLOGUE AFUA_3G11955)-RELATED"/>
    <property type="match status" value="1"/>
</dbReference>
<dbReference type="InterPro" id="IPR053261">
    <property type="entry name" value="Polyketide-peptide_reg"/>
</dbReference>
<dbReference type="InterPro" id="IPR004305">
    <property type="entry name" value="Thiaminase-2/PQQC"/>
</dbReference>
<dbReference type="Pfam" id="PF01636">
    <property type="entry name" value="APH"/>
    <property type="match status" value="1"/>
</dbReference>
<dbReference type="SUPFAM" id="SSF56112">
    <property type="entry name" value="Protein kinase-like (PK-like)"/>
    <property type="match status" value="1"/>
</dbReference>
<dbReference type="CDD" id="cd19357">
    <property type="entry name" value="TenA_E_At3g16990-like"/>
    <property type="match status" value="1"/>
</dbReference>
<sequence length="579" mass="65150">MPLSTSPSRTSNPGKFINIDLFAQLRKRYQPFNVEELKETAARSVNANFCVKLTKLPEGSYNKAFLLTMDNEVQVIAKIPNPYIPQKFFTASEVATLDFLRNELGVPVPRVFAWSSKKDQPVGVEYLIMEKAPGNELSKSWPTMEVSDKVDIVSQLANIQAKIAAVHFGYHGSLFYSEDSEGGISIPGIADRFCIGPSCDIRFWEEERGFMSAFRGPSTRLTPQEKEENLRRYQLTQLQRLYISKFREIDNDIFSALSCPQALTRQQLIDFSGYTWDDDGLFLFQEMMLRTFREWTELTGQPQPSVPVTFTADEIASHVAEGKSWEDRSDLFRALGIPIDGWVHLEDFEAKVETMRNLDRLYAQSYVRFMGLLLSKIRLPCATPTSTSTSTSTSKQAMNILIDALTNIRTELDFFENVAVEYGLDLGPCSSSSSSCSSREIPEEEEGKFTTNTATPITQAYIDMFMSAGSAATSLLEGMVVLWATEVCYLRAWRYAAGFLDSAPAGADADADGGALRNRFIPNWSSAEFGAFVDAIGEVVDDLAEEVGGEEKKKEEILGRCVRWWKQVVWLEERFWPDV</sequence>
<accession>A0A0F8WPJ6</accession>
<reference evidence="3 4" key="1">
    <citation type="submission" date="2015-02" db="EMBL/GenBank/DDBJ databases">
        <title>Draft Genome Sequences of Two Closely-Related Aflatoxigenic Aspergillus Species Obtained from the Cote d'Ivoire.</title>
        <authorList>
            <person name="Moore G.G."/>
            <person name="Beltz S.B."/>
            <person name="Mack B.M."/>
        </authorList>
    </citation>
    <scope>NUCLEOTIDE SEQUENCE [LARGE SCALE GENOMIC DNA]</scope>
    <source>
        <strain evidence="3 4">SRRC1468</strain>
    </source>
</reference>
<proteinExistence type="predicted"/>
<evidence type="ECO:0000259" key="1">
    <source>
        <dbReference type="Pfam" id="PF01636"/>
    </source>
</evidence>
<dbReference type="InterPro" id="IPR011009">
    <property type="entry name" value="Kinase-like_dom_sf"/>
</dbReference>
<feature type="domain" description="Thiaminase-2/PQQC" evidence="2">
    <location>
        <begin position="449"/>
        <end position="561"/>
    </location>
</feature>
<protein>
    <recommendedName>
        <fullName evidence="5">Aminoglycoside phosphotransferase domain-containing protein</fullName>
    </recommendedName>
</protein>
<dbReference type="SUPFAM" id="SSF48613">
    <property type="entry name" value="Heme oxygenase-like"/>
    <property type="match status" value="1"/>
</dbReference>
<dbReference type="Pfam" id="PF03070">
    <property type="entry name" value="TENA_THI-4"/>
    <property type="match status" value="1"/>
</dbReference>
<keyword evidence="4" id="KW-1185">Reference proteome</keyword>
<evidence type="ECO:0000259" key="2">
    <source>
        <dbReference type="Pfam" id="PF03070"/>
    </source>
</evidence>
<feature type="domain" description="Aminoglycoside phosphotransferase" evidence="1">
    <location>
        <begin position="53"/>
        <end position="167"/>
    </location>
</feature>